<feature type="chain" id="PRO_5010285899" evidence="5">
    <location>
        <begin position="20"/>
        <end position="804"/>
    </location>
</feature>
<keyword evidence="2" id="KW-0472">Membrane</keyword>
<reference evidence="7 8" key="1">
    <citation type="submission" date="2016-10" db="EMBL/GenBank/DDBJ databases">
        <authorList>
            <person name="de Groot N.N."/>
        </authorList>
    </citation>
    <scope>NUCLEOTIDE SEQUENCE [LARGE SCALE GENOMIC DNA]</scope>
    <source>
        <strain evidence="7 8">ATCC 51969</strain>
    </source>
</reference>
<dbReference type="Pfam" id="PF13620">
    <property type="entry name" value="CarboxypepD_reg"/>
    <property type="match status" value="1"/>
</dbReference>
<keyword evidence="7" id="KW-0675">Receptor</keyword>
<dbReference type="STRING" id="34086.SAMN04488084_11360"/>
<dbReference type="PANTHER" id="PTHR40980:SF4">
    <property type="entry name" value="TONB-DEPENDENT RECEPTOR-LIKE BETA-BARREL DOMAIN-CONTAINING PROTEIN"/>
    <property type="match status" value="1"/>
</dbReference>
<gene>
    <name evidence="7" type="ORF">SAMN03003324_01175</name>
</gene>
<dbReference type="Gene3D" id="2.170.130.10">
    <property type="entry name" value="TonB-dependent receptor, plug domain"/>
    <property type="match status" value="1"/>
</dbReference>
<keyword evidence="3" id="KW-0998">Cell outer membrane</keyword>
<dbReference type="GO" id="GO:0009279">
    <property type="term" value="C:cell outer membrane"/>
    <property type="evidence" value="ECO:0007669"/>
    <property type="project" value="UniProtKB-SubCell"/>
</dbReference>
<dbReference type="InterPro" id="IPR041700">
    <property type="entry name" value="OMP_b-brl_3"/>
</dbReference>
<keyword evidence="5" id="KW-0732">Signal</keyword>
<evidence type="ECO:0000256" key="3">
    <source>
        <dbReference type="ARBA" id="ARBA00023237"/>
    </source>
</evidence>
<evidence type="ECO:0000256" key="2">
    <source>
        <dbReference type="ARBA" id="ARBA00023136"/>
    </source>
</evidence>
<dbReference type="Gene3D" id="2.40.170.20">
    <property type="entry name" value="TonB-dependent receptor, beta-barrel domain"/>
    <property type="match status" value="1"/>
</dbReference>
<feature type="signal peptide" evidence="5">
    <location>
        <begin position="1"/>
        <end position="19"/>
    </location>
</feature>
<evidence type="ECO:0000313" key="7">
    <source>
        <dbReference type="EMBL" id="SFE71044.1"/>
    </source>
</evidence>
<accession>A0A1I2CS44</accession>
<sequence length="804" mass="88991">MKSLIFLICLFAGISGAAAQSYRLEGRLSDELLNPVASAGIFLFKVKDSVQVKAVMSDEKGGFELSDIPAGKYYVRISYIGFTNYFSAALELNEQRKFHNFGHIKLVPDQQVLETVNIKGSKAQIEQSLDRVVLNVENSILAEGGTALDVLSKAPGLTVSDDGSVSLKGRPGTMVMINGKPTYLSGSQLANLLRGTSSGQISKIEIMANPPAGYDAAGKGGIVNIVMKKSLKAGLNGSLSTNGGTGRGARLGGGGSMNYRSDKLNVFGNYTYYHQNLKSSGEVNRLFADGTGNITGRSLQRDESSAKLRSSNFQAGLDYTIDSANTIGFVASGGDGQYPDTQPGSNLLYGADGKLARNAATYIFGKEKWEDRQYNLNYVHKFNGNGHELKADIDYVTHFSRMNQDLKTTYSDASGSTMLSKSERRGDLPSDNSIIAGKLDYSLPLAKNLKIDAGWKGSKVKIENILRYDTLANGEFVADLASGNHFKYREEIQAGYLSIKKDWGKWSLLAGLRGEYTATEGHQIETDSLVKRDYFQLFPSVFLSREFKENHKLQLGYSRRLERPGYWDLNPFRIYDDPFSYDEGNPYLRPSLVNTVELSHAYRSAWFTTLTYSKSTDVISQLIGGDASLVYQRPENAAEFVNYGLSLTGTLNFTSWWTSTQFAHVFRNEFKIDNENVEFRLDRTSFTFDSQHTFKLGNNWKAELNGIYKSKMSMGVYTMGGYYMVSGGFQKSLFSEKCTLKMLVTDIFQSKKTRYETDYGGIQVSGLRRPDSRAAVFSLSYRFGSSEGGRKSNNSGADDLKSRF</sequence>
<dbReference type="Proteomes" id="UP000183129">
    <property type="component" value="Unassembled WGS sequence"/>
</dbReference>
<evidence type="ECO:0000256" key="4">
    <source>
        <dbReference type="SAM" id="MobiDB-lite"/>
    </source>
</evidence>
<feature type="region of interest" description="Disordered" evidence="4">
    <location>
        <begin position="783"/>
        <end position="804"/>
    </location>
</feature>
<dbReference type="RefSeq" id="WP_074963922.1">
    <property type="nucleotide sequence ID" value="NZ_FONS01000002.1"/>
</dbReference>
<dbReference type="InterPro" id="IPR037066">
    <property type="entry name" value="Plug_dom_sf"/>
</dbReference>
<dbReference type="EMBL" id="FONS01000002">
    <property type="protein sequence ID" value="SFE71044.1"/>
    <property type="molecule type" value="Genomic_DNA"/>
</dbReference>
<dbReference type="SUPFAM" id="SSF56935">
    <property type="entry name" value="Porins"/>
    <property type="match status" value="1"/>
</dbReference>
<evidence type="ECO:0000313" key="8">
    <source>
        <dbReference type="Proteomes" id="UP000183129"/>
    </source>
</evidence>
<dbReference type="PANTHER" id="PTHR40980">
    <property type="entry name" value="PLUG DOMAIN-CONTAINING PROTEIN"/>
    <property type="match status" value="1"/>
</dbReference>
<evidence type="ECO:0000256" key="5">
    <source>
        <dbReference type="SAM" id="SignalP"/>
    </source>
</evidence>
<protein>
    <submittedName>
        <fullName evidence="7">Outer membrane receptor proteins, mostly Fe transport</fullName>
    </submittedName>
</protein>
<feature type="domain" description="Outer membrane protein beta-barrel" evidence="6">
    <location>
        <begin position="380"/>
        <end position="781"/>
    </location>
</feature>
<dbReference type="InterPro" id="IPR008969">
    <property type="entry name" value="CarboxyPept-like_regulatory"/>
</dbReference>
<dbReference type="InterPro" id="IPR036942">
    <property type="entry name" value="Beta-barrel_TonB_sf"/>
</dbReference>
<organism evidence="7 8">
    <name type="scientific">Pedobacter antarcticus</name>
    <dbReference type="NCBI Taxonomy" id="34086"/>
    <lineage>
        <taxon>Bacteria</taxon>
        <taxon>Pseudomonadati</taxon>
        <taxon>Bacteroidota</taxon>
        <taxon>Sphingobacteriia</taxon>
        <taxon>Sphingobacteriales</taxon>
        <taxon>Sphingobacteriaceae</taxon>
        <taxon>Pedobacter</taxon>
    </lineage>
</organism>
<dbReference type="Pfam" id="PF14905">
    <property type="entry name" value="OMP_b-brl_3"/>
    <property type="match status" value="1"/>
</dbReference>
<name>A0A1I2CS44_9SPHI</name>
<comment type="subcellular location">
    <subcellularLocation>
        <location evidence="1">Cell outer membrane</location>
    </subcellularLocation>
</comment>
<dbReference type="AlphaFoldDB" id="A0A1I2CS44"/>
<proteinExistence type="predicted"/>
<evidence type="ECO:0000256" key="1">
    <source>
        <dbReference type="ARBA" id="ARBA00004442"/>
    </source>
</evidence>
<dbReference type="SUPFAM" id="SSF49464">
    <property type="entry name" value="Carboxypeptidase regulatory domain-like"/>
    <property type="match status" value="1"/>
</dbReference>
<evidence type="ECO:0000259" key="6">
    <source>
        <dbReference type="Pfam" id="PF14905"/>
    </source>
</evidence>